<feature type="signal peptide" evidence="3">
    <location>
        <begin position="1"/>
        <end position="17"/>
    </location>
</feature>
<feature type="chain" id="PRO_5037145225" evidence="3">
    <location>
        <begin position="18"/>
        <end position="214"/>
    </location>
</feature>
<dbReference type="PROSITE" id="PS51123">
    <property type="entry name" value="OMPA_2"/>
    <property type="match status" value="1"/>
</dbReference>
<organism evidence="5 6">
    <name type="scientific">Eiseniibacteriota bacterium</name>
    <dbReference type="NCBI Taxonomy" id="2212470"/>
    <lineage>
        <taxon>Bacteria</taxon>
        <taxon>Candidatus Eiseniibacteriota</taxon>
    </lineage>
</organism>
<comment type="caution">
    <text evidence="5">The sequence shown here is derived from an EMBL/GenBank/DDBJ whole genome shotgun (WGS) entry which is preliminary data.</text>
</comment>
<gene>
    <name evidence="5" type="ORF">KJ970_11635</name>
</gene>
<keyword evidence="1" id="KW-0472">Membrane</keyword>
<dbReference type="Gene3D" id="3.30.1330.60">
    <property type="entry name" value="OmpA-like domain"/>
    <property type="match status" value="1"/>
</dbReference>
<dbReference type="AlphaFoldDB" id="A0A948W6J1"/>
<dbReference type="Proteomes" id="UP000777784">
    <property type="component" value="Unassembled WGS sequence"/>
</dbReference>
<evidence type="ECO:0000313" key="6">
    <source>
        <dbReference type="Proteomes" id="UP000777784"/>
    </source>
</evidence>
<evidence type="ECO:0000256" key="2">
    <source>
        <dbReference type="SAM" id="Coils"/>
    </source>
</evidence>
<evidence type="ECO:0000256" key="3">
    <source>
        <dbReference type="SAM" id="SignalP"/>
    </source>
</evidence>
<dbReference type="CDD" id="cd07185">
    <property type="entry name" value="OmpA_C-like"/>
    <property type="match status" value="1"/>
</dbReference>
<evidence type="ECO:0000256" key="1">
    <source>
        <dbReference type="PROSITE-ProRule" id="PRU00473"/>
    </source>
</evidence>
<dbReference type="PANTHER" id="PTHR30329">
    <property type="entry name" value="STATOR ELEMENT OF FLAGELLAR MOTOR COMPLEX"/>
    <property type="match status" value="1"/>
</dbReference>
<dbReference type="PANTHER" id="PTHR30329:SF21">
    <property type="entry name" value="LIPOPROTEIN YIAD-RELATED"/>
    <property type="match status" value="1"/>
</dbReference>
<accession>A0A948W6J1</accession>
<dbReference type="InterPro" id="IPR006665">
    <property type="entry name" value="OmpA-like"/>
</dbReference>
<dbReference type="InterPro" id="IPR050330">
    <property type="entry name" value="Bact_OuterMem_StrucFunc"/>
</dbReference>
<protein>
    <submittedName>
        <fullName evidence="5">OmpA family protein</fullName>
    </submittedName>
</protein>
<dbReference type="Pfam" id="PF00691">
    <property type="entry name" value="OmpA"/>
    <property type="match status" value="1"/>
</dbReference>
<evidence type="ECO:0000259" key="4">
    <source>
        <dbReference type="PROSITE" id="PS51123"/>
    </source>
</evidence>
<proteinExistence type="predicted"/>
<evidence type="ECO:0000313" key="5">
    <source>
        <dbReference type="EMBL" id="MBU2691569.1"/>
    </source>
</evidence>
<feature type="coiled-coil region" evidence="2">
    <location>
        <begin position="27"/>
        <end position="75"/>
    </location>
</feature>
<keyword evidence="2" id="KW-0175">Coiled coil</keyword>
<dbReference type="EMBL" id="JAHJDP010000066">
    <property type="protein sequence ID" value="MBU2691569.1"/>
    <property type="molecule type" value="Genomic_DNA"/>
</dbReference>
<name>A0A948W6J1_UNCEI</name>
<dbReference type="SUPFAM" id="SSF103088">
    <property type="entry name" value="OmpA-like"/>
    <property type="match status" value="1"/>
</dbReference>
<feature type="domain" description="OmpA-like" evidence="4">
    <location>
        <begin position="81"/>
        <end position="206"/>
    </location>
</feature>
<dbReference type="InterPro" id="IPR036737">
    <property type="entry name" value="OmpA-like_sf"/>
</dbReference>
<dbReference type="PROSITE" id="PS51257">
    <property type="entry name" value="PROKAR_LIPOPROTEIN"/>
    <property type="match status" value="1"/>
</dbReference>
<reference evidence="5" key="1">
    <citation type="submission" date="2021-05" db="EMBL/GenBank/DDBJ databases">
        <title>Energy efficiency and biological interactions define the core microbiome of deep oligotrophic groundwater.</title>
        <authorList>
            <person name="Mehrshad M."/>
            <person name="Lopez-Fernandez M."/>
            <person name="Bell E."/>
            <person name="Bernier-Latmani R."/>
            <person name="Bertilsson S."/>
            <person name="Dopson M."/>
        </authorList>
    </citation>
    <scope>NUCLEOTIDE SEQUENCE</scope>
    <source>
        <strain evidence="5">Modern_marine.mb.64</strain>
    </source>
</reference>
<dbReference type="GO" id="GO:0016020">
    <property type="term" value="C:membrane"/>
    <property type="evidence" value="ECO:0007669"/>
    <property type="project" value="UniProtKB-UniRule"/>
</dbReference>
<keyword evidence="3" id="KW-0732">Signal</keyword>
<sequence>MNAVHKILAAILITALAAGCSSNKKLLEQQQMEITSLTTRLNEAEQQLAEEQARAANLTAELDQVLAEFSEKEELYLEQINSKTVITLPDAVLFSSGSARLTSSGKGILDRIAGVLEEHPDREILVEGHTDDVQIANQYLSKYPSNWELSSARAHSVLHYFQDQHRFPGKRLSAIGYGEYRPLTGSDTPEGRAMNRRVVISIGPMRQEERQTLP</sequence>